<dbReference type="InterPro" id="IPR027417">
    <property type="entry name" value="P-loop_NTPase"/>
</dbReference>
<dbReference type="RefSeq" id="WP_167472888.1">
    <property type="nucleotide sequence ID" value="NZ_CP046172.1"/>
</dbReference>
<name>A0A6G9Y9V5_9NOCA</name>
<protein>
    <submittedName>
        <fullName evidence="1">Uncharacterized protein</fullName>
    </submittedName>
</protein>
<dbReference type="AlphaFoldDB" id="A0A6G9Y9V5"/>
<organism evidence="1 2">
    <name type="scientific">Nocardia arthritidis</name>
    <dbReference type="NCBI Taxonomy" id="228602"/>
    <lineage>
        <taxon>Bacteria</taxon>
        <taxon>Bacillati</taxon>
        <taxon>Actinomycetota</taxon>
        <taxon>Actinomycetes</taxon>
        <taxon>Mycobacteriales</taxon>
        <taxon>Nocardiaceae</taxon>
        <taxon>Nocardia</taxon>
    </lineage>
</organism>
<gene>
    <name evidence="1" type="ORF">F5544_09680</name>
</gene>
<reference evidence="1 2" key="1">
    <citation type="journal article" date="2019" name="ACS Chem. Biol.">
        <title>Identification and Mobilization of a Cryptic Antibiotic Biosynthesis Gene Locus from a Human-Pathogenic Nocardia Isolate.</title>
        <authorList>
            <person name="Herisse M."/>
            <person name="Ishida K."/>
            <person name="Porter J.L."/>
            <person name="Howden B."/>
            <person name="Hertweck C."/>
            <person name="Stinear T.P."/>
            <person name="Pidot S.J."/>
        </authorList>
    </citation>
    <scope>NUCLEOTIDE SEQUENCE [LARGE SCALE GENOMIC DNA]</scope>
    <source>
        <strain evidence="1 2">AUSMDU00012717</strain>
    </source>
</reference>
<proteinExistence type="predicted"/>
<evidence type="ECO:0000313" key="2">
    <source>
        <dbReference type="Proteomes" id="UP000503540"/>
    </source>
</evidence>
<keyword evidence="2" id="KW-1185">Reference proteome</keyword>
<accession>A0A6G9Y9V5</accession>
<dbReference type="SUPFAM" id="SSF52540">
    <property type="entry name" value="P-loop containing nucleoside triphosphate hydrolases"/>
    <property type="match status" value="1"/>
</dbReference>
<dbReference type="EMBL" id="CP046172">
    <property type="protein sequence ID" value="QIS09836.1"/>
    <property type="molecule type" value="Genomic_DNA"/>
</dbReference>
<sequence length="255" mass="26850">MSTAFELEELAFPQQIAPAVLVVGTGGGAGVTTTTWGLAAAIGATTDWDAVAVDATTAGDDLGLRGADELMRPMSLQSWLNEIADGATSITRELLLSSSIGAGLLWRDDTALPARTTIGTTARLLRMSGYLGIYDGGGHVSARRLLPLICDGHTRLIVATPARRGAANRLFASLKWLEHNLGGDVVADTTVVVTHQDQRTESVADEIRRSLSGWVRDVFEIPYDPHLAGGVAISVDQLHSSTTTAYADIVMGVGL</sequence>
<evidence type="ECO:0000313" key="1">
    <source>
        <dbReference type="EMBL" id="QIS09836.1"/>
    </source>
</evidence>
<dbReference type="Proteomes" id="UP000503540">
    <property type="component" value="Chromosome"/>
</dbReference>
<dbReference type="KEGG" id="nah:F5544_09680"/>